<organism evidence="3 4">
    <name type="scientific">Didymodactylos carnosus</name>
    <dbReference type="NCBI Taxonomy" id="1234261"/>
    <lineage>
        <taxon>Eukaryota</taxon>
        <taxon>Metazoa</taxon>
        <taxon>Spiralia</taxon>
        <taxon>Gnathifera</taxon>
        <taxon>Rotifera</taxon>
        <taxon>Eurotatoria</taxon>
        <taxon>Bdelloidea</taxon>
        <taxon>Philodinida</taxon>
        <taxon>Philodinidae</taxon>
        <taxon>Didymodactylos</taxon>
    </lineage>
</organism>
<proteinExistence type="predicted"/>
<protein>
    <submittedName>
        <fullName evidence="3">Uncharacterized protein</fullName>
    </submittedName>
</protein>
<keyword evidence="1" id="KW-0732">Signal</keyword>
<evidence type="ECO:0000256" key="1">
    <source>
        <dbReference type="SAM" id="SignalP"/>
    </source>
</evidence>
<comment type="caution">
    <text evidence="3">The sequence shown here is derived from an EMBL/GenBank/DDBJ whole genome shotgun (WGS) entry which is preliminary data.</text>
</comment>
<dbReference type="Gene3D" id="2.60.40.60">
    <property type="entry name" value="Cadherins"/>
    <property type="match status" value="1"/>
</dbReference>
<evidence type="ECO:0000313" key="4">
    <source>
        <dbReference type="Proteomes" id="UP000682733"/>
    </source>
</evidence>
<evidence type="ECO:0000313" key="3">
    <source>
        <dbReference type="EMBL" id="CAF3860545.1"/>
    </source>
</evidence>
<dbReference type="Proteomes" id="UP000677228">
    <property type="component" value="Unassembled WGS sequence"/>
</dbReference>
<feature type="non-terminal residue" evidence="3">
    <location>
        <position position="102"/>
    </location>
</feature>
<gene>
    <name evidence="2" type="ORF">OVA965_LOCUS19199</name>
    <name evidence="3" type="ORF">TMI583_LOCUS19215</name>
</gene>
<accession>A0A8S2KQZ0</accession>
<feature type="chain" id="PRO_5036273680" evidence="1">
    <location>
        <begin position="22"/>
        <end position="102"/>
    </location>
</feature>
<name>A0A8S2KQZ0_9BILA</name>
<dbReference type="EMBL" id="CAJNOK010009815">
    <property type="protein sequence ID" value="CAF1099104.1"/>
    <property type="molecule type" value="Genomic_DNA"/>
</dbReference>
<evidence type="ECO:0000313" key="2">
    <source>
        <dbReference type="EMBL" id="CAF1099104.1"/>
    </source>
</evidence>
<dbReference type="AlphaFoldDB" id="A0A8S2KQZ0"/>
<reference evidence="3" key="1">
    <citation type="submission" date="2021-02" db="EMBL/GenBank/DDBJ databases">
        <authorList>
            <person name="Nowell W R."/>
        </authorList>
    </citation>
    <scope>NUCLEOTIDE SEQUENCE</scope>
</reference>
<feature type="signal peptide" evidence="1">
    <location>
        <begin position="1"/>
        <end position="21"/>
    </location>
</feature>
<sequence length="102" mass="12068">MHLISILLLIIFLILPSSFQSSTDNIIYIHEEMKSNVFITKINSNLQWLPVSFVYQRYFRLENTSLYTSDRIDREELCYKKLCDCSKCLLPLKFVQTITPNN</sequence>
<dbReference type="EMBL" id="CAJOBA010009836">
    <property type="protein sequence ID" value="CAF3860545.1"/>
    <property type="molecule type" value="Genomic_DNA"/>
</dbReference>
<dbReference type="Proteomes" id="UP000682733">
    <property type="component" value="Unassembled WGS sequence"/>
</dbReference>